<sequence>MEMRGISTLLTLSSRNPFAFCEDYIHSAREVGFISFSILLLIIFHIPMMSRKVVAINCYSWKLAAPLSLSI</sequence>
<keyword evidence="3" id="KW-1185">Reference proteome</keyword>
<accession>A0A3N4K230</accession>
<organism evidence="2 3">
    <name type="scientific">Choiromyces venosus 120613-1</name>
    <dbReference type="NCBI Taxonomy" id="1336337"/>
    <lineage>
        <taxon>Eukaryota</taxon>
        <taxon>Fungi</taxon>
        <taxon>Dikarya</taxon>
        <taxon>Ascomycota</taxon>
        <taxon>Pezizomycotina</taxon>
        <taxon>Pezizomycetes</taxon>
        <taxon>Pezizales</taxon>
        <taxon>Tuberaceae</taxon>
        <taxon>Choiromyces</taxon>
    </lineage>
</organism>
<evidence type="ECO:0000256" key="1">
    <source>
        <dbReference type="SAM" id="Phobius"/>
    </source>
</evidence>
<reference evidence="2 3" key="1">
    <citation type="journal article" date="2018" name="Nat. Ecol. Evol.">
        <title>Pezizomycetes genomes reveal the molecular basis of ectomycorrhizal truffle lifestyle.</title>
        <authorList>
            <person name="Murat C."/>
            <person name="Payen T."/>
            <person name="Noel B."/>
            <person name="Kuo A."/>
            <person name="Morin E."/>
            <person name="Chen J."/>
            <person name="Kohler A."/>
            <person name="Krizsan K."/>
            <person name="Balestrini R."/>
            <person name="Da Silva C."/>
            <person name="Montanini B."/>
            <person name="Hainaut M."/>
            <person name="Levati E."/>
            <person name="Barry K.W."/>
            <person name="Belfiori B."/>
            <person name="Cichocki N."/>
            <person name="Clum A."/>
            <person name="Dockter R.B."/>
            <person name="Fauchery L."/>
            <person name="Guy J."/>
            <person name="Iotti M."/>
            <person name="Le Tacon F."/>
            <person name="Lindquist E.A."/>
            <person name="Lipzen A."/>
            <person name="Malagnac F."/>
            <person name="Mello A."/>
            <person name="Molinier V."/>
            <person name="Miyauchi S."/>
            <person name="Poulain J."/>
            <person name="Riccioni C."/>
            <person name="Rubini A."/>
            <person name="Sitrit Y."/>
            <person name="Splivallo R."/>
            <person name="Traeger S."/>
            <person name="Wang M."/>
            <person name="Zifcakova L."/>
            <person name="Wipf D."/>
            <person name="Zambonelli A."/>
            <person name="Paolocci F."/>
            <person name="Nowrousian M."/>
            <person name="Ottonello S."/>
            <person name="Baldrian P."/>
            <person name="Spatafora J.W."/>
            <person name="Henrissat B."/>
            <person name="Nagy L.G."/>
            <person name="Aury J.M."/>
            <person name="Wincker P."/>
            <person name="Grigoriev I.V."/>
            <person name="Bonfante P."/>
            <person name="Martin F.M."/>
        </authorList>
    </citation>
    <scope>NUCLEOTIDE SEQUENCE [LARGE SCALE GENOMIC DNA]</scope>
    <source>
        <strain evidence="2 3">120613-1</strain>
    </source>
</reference>
<evidence type="ECO:0000313" key="2">
    <source>
        <dbReference type="EMBL" id="RPB03419.1"/>
    </source>
</evidence>
<dbReference type="Proteomes" id="UP000276215">
    <property type="component" value="Unassembled WGS sequence"/>
</dbReference>
<keyword evidence="1" id="KW-0812">Transmembrane</keyword>
<gene>
    <name evidence="2" type="ORF">L873DRAFT_160393</name>
</gene>
<proteinExistence type="predicted"/>
<dbReference type="EMBL" id="ML120362">
    <property type="protein sequence ID" value="RPB03419.1"/>
    <property type="molecule type" value="Genomic_DNA"/>
</dbReference>
<dbReference type="AlphaFoldDB" id="A0A3N4K230"/>
<evidence type="ECO:0000313" key="3">
    <source>
        <dbReference type="Proteomes" id="UP000276215"/>
    </source>
</evidence>
<feature type="transmembrane region" description="Helical" evidence="1">
    <location>
        <begin position="31"/>
        <end position="49"/>
    </location>
</feature>
<name>A0A3N4K230_9PEZI</name>
<protein>
    <submittedName>
        <fullName evidence="2">Uncharacterized protein</fullName>
    </submittedName>
</protein>
<keyword evidence="1" id="KW-0472">Membrane</keyword>
<keyword evidence="1" id="KW-1133">Transmembrane helix</keyword>